<gene>
    <name evidence="3" type="ORF">WN944_001690</name>
</gene>
<dbReference type="PANTHER" id="PTHR45277">
    <property type="entry name" value="EXPRESSED PROTEIN"/>
    <property type="match status" value="1"/>
</dbReference>
<dbReference type="SUPFAM" id="SSF53335">
    <property type="entry name" value="S-adenosyl-L-methionine-dependent methyltransferases"/>
    <property type="match status" value="1"/>
</dbReference>
<protein>
    <recommendedName>
        <fullName evidence="2">Methyltransferase type 11 domain-containing protein</fullName>
    </recommendedName>
</protein>
<evidence type="ECO:0000256" key="1">
    <source>
        <dbReference type="SAM" id="Phobius"/>
    </source>
</evidence>
<keyword evidence="1" id="KW-0812">Transmembrane</keyword>
<dbReference type="Gene3D" id="3.40.50.150">
    <property type="entry name" value="Vaccinia Virus protein VP39"/>
    <property type="match status" value="1"/>
</dbReference>
<feature type="transmembrane region" description="Helical" evidence="1">
    <location>
        <begin position="70"/>
        <end position="96"/>
    </location>
</feature>
<dbReference type="GO" id="GO:0008757">
    <property type="term" value="F:S-adenosylmethionine-dependent methyltransferase activity"/>
    <property type="evidence" value="ECO:0007669"/>
    <property type="project" value="InterPro"/>
</dbReference>
<evidence type="ECO:0000259" key="2">
    <source>
        <dbReference type="Pfam" id="PF08241"/>
    </source>
</evidence>
<dbReference type="CDD" id="cd02440">
    <property type="entry name" value="AdoMet_MTases"/>
    <property type="match status" value="1"/>
</dbReference>
<evidence type="ECO:0000313" key="3">
    <source>
        <dbReference type="EMBL" id="KAK9209324.1"/>
    </source>
</evidence>
<dbReference type="InterPro" id="IPR013216">
    <property type="entry name" value="Methyltransf_11"/>
</dbReference>
<dbReference type="Proteomes" id="UP001428341">
    <property type="component" value="Unassembled WGS sequence"/>
</dbReference>
<keyword evidence="1" id="KW-1133">Transmembrane helix</keyword>
<dbReference type="PANTHER" id="PTHR45277:SF1">
    <property type="entry name" value="EXPRESSED PROTEIN"/>
    <property type="match status" value="1"/>
</dbReference>
<keyword evidence="4" id="KW-1185">Reference proteome</keyword>
<organism evidence="3 4">
    <name type="scientific">Citrus x changshan-huyou</name>
    <dbReference type="NCBI Taxonomy" id="2935761"/>
    <lineage>
        <taxon>Eukaryota</taxon>
        <taxon>Viridiplantae</taxon>
        <taxon>Streptophyta</taxon>
        <taxon>Embryophyta</taxon>
        <taxon>Tracheophyta</taxon>
        <taxon>Spermatophyta</taxon>
        <taxon>Magnoliopsida</taxon>
        <taxon>eudicotyledons</taxon>
        <taxon>Gunneridae</taxon>
        <taxon>Pentapetalae</taxon>
        <taxon>rosids</taxon>
        <taxon>malvids</taxon>
        <taxon>Sapindales</taxon>
        <taxon>Rutaceae</taxon>
        <taxon>Aurantioideae</taxon>
        <taxon>Citrus</taxon>
    </lineage>
</organism>
<comment type="caution">
    <text evidence="3">The sequence shown here is derived from an EMBL/GenBank/DDBJ whole genome shotgun (WGS) entry which is preliminary data.</text>
</comment>
<name>A0AAP0MF53_9ROSI</name>
<proteinExistence type="predicted"/>
<dbReference type="Pfam" id="PF08241">
    <property type="entry name" value="Methyltransf_11"/>
    <property type="match status" value="1"/>
</dbReference>
<feature type="domain" description="Methyltransferase type 11" evidence="2">
    <location>
        <begin position="120"/>
        <end position="233"/>
    </location>
</feature>
<dbReference type="EMBL" id="JBCGBO010000004">
    <property type="protein sequence ID" value="KAK9209324.1"/>
    <property type="molecule type" value="Genomic_DNA"/>
</dbReference>
<dbReference type="InterPro" id="IPR029063">
    <property type="entry name" value="SAM-dependent_MTases_sf"/>
</dbReference>
<evidence type="ECO:0000313" key="4">
    <source>
        <dbReference type="Proteomes" id="UP001428341"/>
    </source>
</evidence>
<accession>A0AAP0MF53</accession>
<sequence length="293" mass="32870">MGSKTAAATTTREWRQIYAIYGVEQWQTLIFLLCHAIFFSISSILFLVYFEPVCFFFHSYLTLEAARFAAGFSGAVLALSSVCLFFAAGNFFYSAVPLHYDMAQRMVGSVNDWSTVKTALDIGCGRGILLNAVATQFKKTGSLGRVVGLDCKKRTTLSTLRTAKMEGVQEYVTAREGDVRSLPFGDNYFDVVVSAAFFHTVGKEYGHRTVEAAAERMRVLGEMVRVLKPGGVGVVWDLLHVPEYFRRLQELKMEDIRVSERVTAFMVSSHIVSFRKPSQHYSGPGEVRLDWRC</sequence>
<reference evidence="3 4" key="1">
    <citation type="submission" date="2024-05" db="EMBL/GenBank/DDBJ databases">
        <title>Haplotype-resolved chromosome-level genome assembly of Huyou (Citrus changshanensis).</title>
        <authorList>
            <person name="Miao C."/>
            <person name="Chen W."/>
            <person name="Wu Y."/>
            <person name="Wang L."/>
            <person name="Zhao S."/>
            <person name="Grierson D."/>
            <person name="Xu C."/>
            <person name="Chen K."/>
        </authorList>
    </citation>
    <scope>NUCLEOTIDE SEQUENCE [LARGE SCALE GENOMIC DNA]</scope>
    <source>
        <strain evidence="3">01-14</strain>
        <tissue evidence="3">Leaf</tissue>
    </source>
</reference>
<keyword evidence="1" id="KW-0472">Membrane</keyword>
<dbReference type="AlphaFoldDB" id="A0AAP0MF53"/>
<feature type="transmembrane region" description="Helical" evidence="1">
    <location>
        <begin position="29"/>
        <end position="50"/>
    </location>
</feature>